<evidence type="ECO:0000313" key="3">
    <source>
        <dbReference type="Proteomes" id="UP000672097"/>
    </source>
</evidence>
<evidence type="ECO:0000313" key="2">
    <source>
        <dbReference type="EMBL" id="MBQ0936093.1"/>
    </source>
</evidence>
<comment type="caution">
    <text evidence="2">The sequence shown here is derived from an EMBL/GenBank/DDBJ whole genome shotgun (WGS) entry which is preliminary data.</text>
</comment>
<name>A0ABS5DY63_9BURK</name>
<dbReference type="PANTHER" id="PTHR35563">
    <property type="entry name" value="BARREL METAL-DEPENDENT HYDROLASE, PUTATIVE (AFU_ORTHOLOGUE AFUA_1G16240)-RELATED"/>
    <property type="match status" value="1"/>
</dbReference>
<proteinExistence type="predicted"/>
<dbReference type="InterPro" id="IPR052358">
    <property type="entry name" value="Aro_Compnd_Degr_Hydrolases"/>
</dbReference>
<gene>
    <name evidence="2" type="ORF">KAK11_12210</name>
</gene>
<dbReference type="Pfam" id="PF04909">
    <property type="entry name" value="Amidohydro_2"/>
    <property type="match status" value="1"/>
</dbReference>
<sequence>MSARSAVSDAALERWDCHVHVFEAQAPVQAGHYQPADAPLQTLQSTASALGVNRLVLVQPSVYGHDHQVMLRALARAPGQHRGVAVLPPDISDTPWDELHAAGVRGTRFNLVSPVGHAGPPWADLARLAPGLRARGWHVQWYARAEDLPRLAQAQEETKLRFVLDHMAGLQAHHLHQEPLWQALAALASRGAWVKLSGWYRLGSVFPYTDLYPVALRVHQLFGRRCLWGSDWPHTSFAPGTAPTYADLVHPVQAALGETAMSPLWGANARSLYLDESSPYV</sequence>
<evidence type="ECO:0000259" key="1">
    <source>
        <dbReference type="Pfam" id="PF04909"/>
    </source>
</evidence>
<dbReference type="SUPFAM" id="SSF51556">
    <property type="entry name" value="Metallo-dependent hydrolases"/>
    <property type="match status" value="1"/>
</dbReference>
<dbReference type="Gene3D" id="3.20.20.140">
    <property type="entry name" value="Metal-dependent hydrolases"/>
    <property type="match status" value="1"/>
</dbReference>
<protein>
    <submittedName>
        <fullName evidence="2">Amidohydrolase family protein</fullName>
    </submittedName>
</protein>
<dbReference type="InterPro" id="IPR032466">
    <property type="entry name" value="Metal_Hydrolase"/>
</dbReference>
<accession>A0ABS5DY63</accession>
<dbReference type="EMBL" id="JAGQDG010000004">
    <property type="protein sequence ID" value="MBQ0936093.1"/>
    <property type="molecule type" value="Genomic_DNA"/>
</dbReference>
<organism evidence="2 3">
    <name type="scientific">Ideonella paludis</name>
    <dbReference type="NCBI Taxonomy" id="1233411"/>
    <lineage>
        <taxon>Bacteria</taxon>
        <taxon>Pseudomonadati</taxon>
        <taxon>Pseudomonadota</taxon>
        <taxon>Betaproteobacteria</taxon>
        <taxon>Burkholderiales</taxon>
        <taxon>Sphaerotilaceae</taxon>
        <taxon>Ideonella</taxon>
    </lineage>
</organism>
<dbReference type="InterPro" id="IPR006680">
    <property type="entry name" value="Amidohydro-rel"/>
</dbReference>
<reference evidence="2 3" key="1">
    <citation type="submission" date="2021-04" db="EMBL/GenBank/DDBJ databases">
        <title>The genome sequence of type strain Ideonella paludis KCTC 32238.</title>
        <authorList>
            <person name="Liu Y."/>
        </authorList>
    </citation>
    <scope>NUCLEOTIDE SEQUENCE [LARGE SCALE GENOMIC DNA]</scope>
    <source>
        <strain evidence="2 3">KCTC 32238</strain>
    </source>
</reference>
<dbReference type="Proteomes" id="UP000672097">
    <property type="component" value="Unassembled WGS sequence"/>
</dbReference>
<feature type="domain" description="Amidohydrolase-related" evidence="1">
    <location>
        <begin position="15"/>
        <end position="273"/>
    </location>
</feature>
<dbReference type="PANTHER" id="PTHR35563:SF2">
    <property type="entry name" value="BARREL METAL-DEPENDENT HYDROLASE, PUTATIVE (AFU_ORTHOLOGUE AFUA_1G16240)-RELATED"/>
    <property type="match status" value="1"/>
</dbReference>
<keyword evidence="3" id="KW-1185">Reference proteome</keyword>